<accession>A0A9N8H3J4</accession>
<evidence type="ECO:0000313" key="2">
    <source>
        <dbReference type="EMBL" id="CAB9498552.1"/>
    </source>
</evidence>
<dbReference type="OrthoDB" id="206348at2759"/>
<protein>
    <recommendedName>
        <fullName evidence="1">DUF4116 domain-containing protein</fullName>
    </recommendedName>
</protein>
<feature type="domain" description="DUF4116" evidence="1">
    <location>
        <begin position="340"/>
        <end position="387"/>
    </location>
</feature>
<proteinExistence type="predicted"/>
<dbReference type="EMBL" id="CAICTM010000040">
    <property type="protein sequence ID" value="CAB9498552.1"/>
    <property type="molecule type" value="Genomic_DNA"/>
</dbReference>
<dbReference type="InterPro" id="IPR025197">
    <property type="entry name" value="DUF4116"/>
</dbReference>
<reference evidence="2" key="1">
    <citation type="submission" date="2020-06" db="EMBL/GenBank/DDBJ databases">
        <authorList>
            <consortium name="Plant Systems Biology data submission"/>
        </authorList>
    </citation>
    <scope>NUCLEOTIDE SEQUENCE</scope>
    <source>
        <strain evidence="2">D6</strain>
    </source>
</reference>
<feature type="domain" description="DUF4116" evidence="1">
    <location>
        <begin position="88"/>
        <end position="123"/>
    </location>
</feature>
<feature type="domain" description="DUF4116" evidence="1">
    <location>
        <begin position="185"/>
        <end position="233"/>
    </location>
</feature>
<gene>
    <name evidence="2" type="ORF">SEMRO_40_G024810.1</name>
</gene>
<feature type="domain" description="DUF4116" evidence="1">
    <location>
        <begin position="389"/>
        <end position="432"/>
    </location>
</feature>
<feature type="domain" description="DUF4116" evidence="1">
    <location>
        <begin position="286"/>
        <end position="333"/>
    </location>
</feature>
<organism evidence="2 3">
    <name type="scientific">Seminavis robusta</name>
    <dbReference type="NCBI Taxonomy" id="568900"/>
    <lineage>
        <taxon>Eukaryota</taxon>
        <taxon>Sar</taxon>
        <taxon>Stramenopiles</taxon>
        <taxon>Ochrophyta</taxon>
        <taxon>Bacillariophyta</taxon>
        <taxon>Bacillariophyceae</taxon>
        <taxon>Bacillariophycidae</taxon>
        <taxon>Naviculales</taxon>
        <taxon>Naviculaceae</taxon>
        <taxon>Seminavis</taxon>
    </lineage>
</organism>
<evidence type="ECO:0000313" key="3">
    <source>
        <dbReference type="Proteomes" id="UP001153069"/>
    </source>
</evidence>
<comment type="caution">
    <text evidence="2">The sequence shown here is derived from an EMBL/GenBank/DDBJ whole genome shotgun (WGS) entry which is preliminary data.</text>
</comment>
<dbReference type="Proteomes" id="UP001153069">
    <property type="component" value="Unassembled WGS sequence"/>
</dbReference>
<dbReference type="Pfam" id="PF13475">
    <property type="entry name" value="DUF4116"/>
    <property type="match status" value="8"/>
</dbReference>
<feature type="domain" description="DUF4116" evidence="1">
    <location>
        <begin position="235"/>
        <end position="279"/>
    </location>
</feature>
<feature type="domain" description="DUF4116" evidence="1">
    <location>
        <begin position="35"/>
        <end position="69"/>
    </location>
</feature>
<name>A0A9N8H3J4_9STRA</name>
<feature type="domain" description="DUF4116" evidence="1">
    <location>
        <begin position="125"/>
        <end position="182"/>
    </location>
</feature>
<sequence>MWPYQRTPVQSLQKAAEFVFVDDPSRNEESGCLNDKEVVLAAVTQTPLALKYAADDLRDDKAVVLAAVTPPESFSINRSNYAFYGSSYALSHTSERLRNDKQIVLEAVKNDYFALKHTSHNLQSDKQVVLTAVSNHGDALQFAHESMKNDPEVVWKATKGEGEKLESDGSYKCSFEFAGAEIRDDRAFVLQMVARNPRALLFCSKRLQDDKAIVMASVTKYGWALEYASLRLQADRDVVMAAMVKFGSNALQFAAEPMKEDKDFLIQGLSENGVALKYVAAQLLGDKDVVLAAVQNYGHALLHANNNLQADHGVALAAVQSAGGALRFVSLDLVSSSKGRDIVMAALTQDGKSLEYAPANYKDDKQVVSVAAAQSGEALQHASLRLQGDKTIVLSPVRQNGKCLNGASAQLRADKDCVLAAISNQPESLKFALGGLNQDRDCLVMAGIWDEQKTKTADPSTEEALVKTERQTAATTPTATQFTLLLKEHSYIQDGGFMVYSPNAFNKGTCDPEWTEFDWPCRGTFETCSKDPSLKTGVPIESECCWRYSFRYHLEEAERSHGFMIQVVELNPVGYHCILTPELGKGQSIEKDMAQEVGIQIFVAEQPISPRDFEEPGQFTREDIERLVDEIREWYETWSPT</sequence>
<dbReference type="AlphaFoldDB" id="A0A9N8H3J4"/>
<evidence type="ECO:0000259" key="1">
    <source>
        <dbReference type="Pfam" id="PF13475"/>
    </source>
</evidence>
<keyword evidence="3" id="KW-1185">Reference proteome</keyword>